<name>A0A0A9CAS6_ARUDO</name>
<evidence type="ECO:0000313" key="2">
    <source>
        <dbReference type="EMBL" id="JAD73429.1"/>
    </source>
</evidence>
<accession>A0A0A9CAS6</accession>
<sequence>MASVTTRENLGPKKGVNLDY</sequence>
<organism evidence="2">
    <name type="scientific">Arundo donax</name>
    <name type="common">Giant reed</name>
    <name type="synonym">Donax arundinaceus</name>
    <dbReference type="NCBI Taxonomy" id="35708"/>
    <lineage>
        <taxon>Eukaryota</taxon>
        <taxon>Viridiplantae</taxon>
        <taxon>Streptophyta</taxon>
        <taxon>Embryophyta</taxon>
        <taxon>Tracheophyta</taxon>
        <taxon>Spermatophyta</taxon>
        <taxon>Magnoliopsida</taxon>
        <taxon>Liliopsida</taxon>
        <taxon>Poales</taxon>
        <taxon>Poaceae</taxon>
        <taxon>PACMAD clade</taxon>
        <taxon>Arundinoideae</taxon>
        <taxon>Arundineae</taxon>
        <taxon>Arundo</taxon>
    </lineage>
</organism>
<protein>
    <submittedName>
        <fullName evidence="2">Uncharacterized protein</fullName>
    </submittedName>
</protein>
<dbReference type="AlphaFoldDB" id="A0A0A9CAS6"/>
<dbReference type="EMBL" id="GBRH01224466">
    <property type="protein sequence ID" value="JAD73429.1"/>
    <property type="molecule type" value="Transcribed_RNA"/>
</dbReference>
<reference evidence="2" key="2">
    <citation type="journal article" date="2015" name="Data Brief">
        <title>Shoot transcriptome of the giant reed, Arundo donax.</title>
        <authorList>
            <person name="Barrero R.A."/>
            <person name="Guerrero F.D."/>
            <person name="Moolhuijzen P."/>
            <person name="Goolsby J.A."/>
            <person name="Tidwell J."/>
            <person name="Bellgard S.E."/>
            <person name="Bellgard M.I."/>
        </authorList>
    </citation>
    <scope>NUCLEOTIDE SEQUENCE</scope>
    <source>
        <tissue evidence="2">Shoot tissue taken approximately 20 cm above the soil surface</tissue>
    </source>
</reference>
<feature type="region of interest" description="Disordered" evidence="1">
    <location>
        <begin position="1"/>
        <end position="20"/>
    </location>
</feature>
<evidence type="ECO:0000256" key="1">
    <source>
        <dbReference type="SAM" id="MobiDB-lite"/>
    </source>
</evidence>
<proteinExistence type="predicted"/>
<reference evidence="2" key="1">
    <citation type="submission" date="2014-09" db="EMBL/GenBank/DDBJ databases">
        <authorList>
            <person name="Magalhaes I.L.F."/>
            <person name="Oliveira U."/>
            <person name="Santos F.R."/>
            <person name="Vidigal T.H.D.A."/>
            <person name="Brescovit A.D."/>
            <person name="Santos A.J."/>
        </authorList>
    </citation>
    <scope>NUCLEOTIDE SEQUENCE</scope>
    <source>
        <tissue evidence="2">Shoot tissue taken approximately 20 cm above the soil surface</tissue>
    </source>
</reference>